<dbReference type="GO" id="GO:0045493">
    <property type="term" value="P:xylan catabolic process"/>
    <property type="evidence" value="ECO:0007669"/>
    <property type="project" value="UniProtKB-KW"/>
</dbReference>
<dbReference type="GO" id="GO:0008810">
    <property type="term" value="F:cellulase activity"/>
    <property type="evidence" value="ECO:0007669"/>
    <property type="project" value="UniProtKB-EC"/>
</dbReference>
<dbReference type="InterPro" id="IPR012341">
    <property type="entry name" value="6hp_glycosidase-like_sf"/>
</dbReference>
<dbReference type="InterPro" id="IPR008928">
    <property type="entry name" value="6-hairpin_glycosidase_sf"/>
</dbReference>
<dbReference type="SUPFAM" id="SSF48208">
    <property type="entry name" value="Six-hairpin glycosidases"/>
    <property type="match status" value="1"/>
</dbReference>
<proteinExistence type="inferred from homology"/>
<dbReference type="EC" id="3.2.1.4" evidence="3"/>
<evidence type="ECO:0000256" key="8">
    <source>
        <dbReference type="SAM" id="SignalP"/>
    </source>
</evidence>
<evidence type="ECO:0000256" key="5">
    <source>
        <dbReference type="ARBA" id="ARBA00023001"/>
    </source>
</evidence>
<keyword evidence="8" id="KW-0732">Signal</keyword>
<feature type="chain" id="PRO_5027045174" description="cellulase" evidence="8">
    <location>
        <begin position="27"/>
        <end position="418"/>
    </location>
</feature>
<keyword evidence="5" id="KW-0136">Cellulose degradation</keyword>
<protein>
    <recommendedName>
        <fullName evidence="3">cellulase</fullName>
        <ecNumber evidence="3">3.2.1.4</ecNumber>
    </recommendedName>
</protein>
<dbReference type="AlphaFoldDB" id="A0A6N2WH20"/>
<keyword evidence="9" id="KW-0858">Xylan degradation</keyword>
<feature type="signal peptide" evidence="8">
    <location>
        <begin position="1"/>
        <end position="26"/>
    </location>
</feature>
<evidence type="ECO:0000256" key="6">
    <source>
        <dbReference type="ARBA" id="ARBA00023295"/>
    </source>
</evidence>
<evidence type="ECO:0000256" key="1">
    <source>
        <dbReference type="ARBA" id="ARBA00000966"/>
    </source>
</evidence>
<dbReference type="PRINTS" id="PR00735">
    <property type="entry name" value="GLHYDRLASE8"/>
</dbReference>
<organism evidence="9">
    <name type="scientific">Bacteroides intestinalis</name>
    <dbReference type="NCBI Taxonomy" id="329854"/>
    <lineage>
        <taxon>Bacteria</taxon>
        <taxon>Pseudomonadati</taxon>
        <taxon>Bacteroidota</taxon>
        <taxon>Bacteroidia</taxon>
        <taxon>Bacteroidales</taxon>
        <taxon>Bacteroidaceae</taxon>
        <taxon>Bacteroides</taxon>
    </lineage>
</organism>
<keyword evidence="4 9" id="KW-0378">Hydrolase</keyword>
<dbReference type="InterPro" id="IPR002037">
    <property type="entry name" value="Glyco_hydro_8"/>
</dbReference>
<keyword evidence="7" id="KW-0119">Carbohydrate metabolism</keyword>
<dbReference type="EMBL" id="CACRSU010000046">
    <property type="protein sequence ID" value="VYT41540.1"/>
    <property type="molecule type" value="Genomic_DNA"/>
</dbReference>
<reference evidence="9" key="1">
    <citation type="submission" date="2019-11" db="EMBL/GenBank/DDBJ databases">
        <authorList>
            <person name="Feng L."/>
        </authorList>
    </citation>
    <scope>NUCLEOTIDE SEQUENCE</scope>
    <source>
        <strain evidence="9">BintestinalisLFYP9</strain>
    </source>
</reference>
<sequence>MMKLTTLFAVSVSLILSGFCSLGVQAHPVQEDSSGDPVPAGAYYTDNYRNLFNEYLGISQQQTDQKMEQIWNHFFVNEKTKVYYESDDNTAYIYDTGNQDVRTEGMSYGMMICVQLDKQAEFDKLWRWAKKYMLYTSGKWSGYYAWHCTPRGVKIGKEPSCASDGEIYFITSLFFASHRWGNDGAYDYNQEAQKILKDVMSKDGSQGVYNLFNTESKLVTFVPEKVYYNYTDPSYNLPAFFELWALWSDTNKEFWKQTPDAARRLLADASHKKTGLFPDYSAFDGTPWKPKNWGYDTRRYQFDALRCAMNVGMDYYWFGKDAANQAEMMSRLLNFFKQDNFTHEYFNVDGSAPAGNYSTGMIGANAVGAFALNDKNLAKECIQKLWNEPLPTGKFRYYSGMVYMMSMLHVSGNFRIIK</sequence>
<dbReference type="RefSeq" id="WP_022394417.1">
    <property type="nucleotide sequence ID" value="NZ_BAABZC010000003.1"/>
</dbReference>
<comment type="similarity">
    <text evidence="2">Belongs to the glycosyl hydrolase 8 (cellulase D) family.</text>
</comment>
<evidence type="ECO:0000256" key="2">
    <source>
        <dbReference type="ARBA" id="ARBA00009209"/>
    </source>
</evidence>
<comment type="catalytic activity">
    <reaction evidence="1">
        <text>Endohydrolysis of (1-&gt;4)-beta-D-glucosidic linkages in cellulose, lichenin and cereal beta-D-glucans.</text>
        <dbReference type="EC" id="3.2.1.4"/>
    </reaction>
</comment>
<dbReference type="Pfam" id="PF01270">
    <property type="entry name" value="Glyco_hydro_8"/>
    <property type="match status" value="1"/>
</dbReference>
<evidence type="ECO:0000256" key="7">
    <source>
        <dbReference type="ARBA" id="ARBA00023326"/>
    </source>
</evidence>
<keyword evidence="6 9" id="KW-0326">Glycosidase</keyword>
<gene>
    <name evidence="9" type="ORF">BILFYP9_03438</name>
</gene>
<evidence type="ECO:0000256" key="3">
    <source>
        <dbReference type="ARBA" id="ARBA00012601"/>
    </source>
</evidence>
<evidence type="ECO:0000256" key="4">
    <source>
        <dbReference type="ARBA" id="ARBA00022801"/>
    </source>
</evidence>
<evidence type="ECO:0000313" key="9">
    <source>
        <dbReference type="EMBL" id="VYT41540.1"/>
    </source>
</evidence>
<keyword evidence="7" id="KW-0624">Polysaccharide degradation</keyword>
<name>A0A6N2WH20_9BACE</name>
<accession>A0A6N2WH20</accession>
<dbReference type="GO" id="GO:0030245">
    <property type="term" value="P:cellulose catabolic process"/>
    <property type="evidence" value="ECO:0007669"/>
    <property type="project" value="UniProtKB-KW"/>
</dbReference>
<dbReference type="Gene3D" id="1.50.10.10">
    <property type="match status" value="1"/>
</dbReference>